<proteinExistence type="predicted"/>
<protein>
    <submittedName>
        <fullName evidence="1">Uncharacterized protein</fullName>
    </submittedName>
</protein>
<gene>
    <name evidence="1" type="ORF">HNP81_002000</name>
</gene>
<sequence length="38" mass="4418">MDSEGNYTYNRVPVIQNSSTTLWNKGLAIRDLAFTRRE</sequence>
<keyword evidence="2" id="KW-1185">Reference proteome</keyword>
<dbReference type="Proteomes" id="UP000626697">
    <property type="component" value="Unassembled WGS sequence"/>
</dbReference>
<comment type="caution">
    <text evidence="1">The sequence shown here is derived from an EMBL/GenBank/DDBJ whole genome shotgun (WGS) entry which is preliminary data.</text>
</comment>
<organism evidence="1 2">
    <name type="scientific">Peribacillus huizhouensis</name>
    <dbReference type="NCBI Taxonomy" id="1501239"/>
    <lineage>
        <taxon>Bacteria</taxon>
        <taxon>Bacillati</taxon>
        <taxon>Bacillota</taxon>
        <taxon>Bacilli</taxon>
        <taxon>Bacillales</taxon>
        <taxon>Bacillaceae</taxon>
        <taxon>Peribacillus</taxon>
    </lineage>
</organism>
<accession>A0ABR6CQ60</accession>
<evidence type="ECO:0000313" key="1">
    <source>
        <dbReference type="EMBL" id="MBA9026715.1"/>
    </source>
</evidence>
<name>A0ABR6CQ60_9BACI</name>
<dbReference type="EMBL" id="JACJHX010000005">
    <property type="protein sequence ID" value="MBA9026715.1"/>
    <property type="molecule type" value="Genomic_DNA"/>
</dbReference>
<reference evidence="1 2" key="1">
    <citation type="submission" date="2020-08" db="EMBL/GenBank/DDBJ databases">
        <title>Genomic Encyclopedia of Type Strains, Phase IV (KMG-IV): sequencing the most valuable type-strain genomes for metagenomic binning, comparative biology and taxonomic classification.</title>
        <authorList>
            <person name="Goeker M."/>
        </authorList>
    </citation>
    <scope>NUCLEOTIDE SEQUENCE [LARGE SCALE GENOMIC DNA]</scope>
    <source>
        <strain evidence="1 2">DSM 105481</strain>
    </source>
</reference>
<evidence type="ECO:0000313" key="2">
    <source>
        <dbReference type="Proteomes" id="UP000626697"/>
    </source>
</evidence>